<evidence type="ECO:0000313" key="2">
    <source>
        <dbReference type="EMBL" id="KAA0159697.1"/>
    </source>
</evidence>
<comment type="caution">
    <text evidence="2">The sequence shown here is derived from an EMBL/GenBank/DDBJ whole genome shotgun (WGS) entry which is preliminary data.</text>
</comment>
<dbReference type="Proteomes" id="UP000322899">
    <property type="component" value="Unassembled WGS sequence"/>
</dbReference>
<evidence type="ECO:0000313" key="6">
    <source>
        <dbReference type="Proteomes" id="UP000324907"/>
    </source>
</evidence>
<dbReference type="Proteomes" id="UP000323011">
    <property type="component" value="Unassembled WGS sequence"/>
</dbReference>
<reference evidence="4 5" key="1">
    <citation type="submission" date="2019-07" db="EMBL/GenBank/DDBJ databases">
        <title>Genomes of Cafeteria roenbergensis.</title>
        <authorList>
            <person name="Fischer M.G."/>
            <person name="Hackl T."/>
            <person name="Roman M."/>
        </authorList>
    </citation>
    <scope>NUCLEOTIDE SEQUENCE [LARGE SCALE GENOMIC DNA]</scope>
    <source>
        <strain evidence="1 5">BVI</strain>
        <strain evidence="3 4">E4-10P</strain>
        <strain evidence="2 6">RCC970-E3</strain>
    </source>
</reference>
<evidence type="ECO:0000313" key="5">
    <source>
        <dbReference type="Proteomes" id="UP000323011"/>
    </source>
</evidence>
<dbReference type="EMBL" id="VLTN01000013">
    <property type="protein sequence ID" value="KAA0154056.1"/>
    <property type="molecule type" value="Genomic_DNA"/>
</dbReference>
<organism evidence="2 6">
    <name type="scientific">Cafeteria roenbergensis</name>
    <name type="common">Marine flagellate</name>
    <dbReference type="NCBI Taxonomy" id="33653"/>
    <lineage>
        <taxon>Eukaryota</taxon>
        <taxon>Sar</taxon>
        <taxon>Stramenopiles</taxon>
        <taxon>Bigyra</taxon>
        <taxon>Opalozoa</taxon>
        <taxon>Bicosoecida</taxon>
        <taxon>Cafeteriaceae</taxon>
        <taxon>Cafeteria</taxon>
    </lineage>
</organism>
<protein>
    <submittedName>
        <fullName evidence="2">Uncharacterized protein</fullName>
    </submittedName>
</protein>
<dbReference type="Proteomes" id="UP000324907">
    <property type="component" value="Unassembled WGS sequence"/>
</dbReference>
<sequence length="88" mass="10068">MKQEMARRDAVLARTRSAADHSRAQLVESIGAVDAARAYAEERLAAALAAHEADREEWSRQWIGLKLENARLRERLQECEVDKELHSR</sequence>
<gene>
    <name evidence="3" type="ORF">FNF27_04245</name>
    <name evidence="2" type="ORF">FNF28_05757</name>
    <name evidence="1" type="ORF">FNF29_02679</name>
</gene>
<dbReference type="AlphaFoldDB" id="A0A5A8D517"/>
<evidence type="ECO:0000313" key="3">
    <source>
        <dbReference type="EMBL" id="KAA0174233.1"/>
    </source>
</evidence>
<evidence type="ECO:0000313" key="4">
    <source>
        <dbReference type="Proteomes" id="UP000322899"/>
    </source>
</evidence>
<name>A0A5A8D517_CAFRO</name>
<accession>A0A5A8D517</accession>
<dbReference type="EMBL" id="VLTO01000024">
    <property type="protein sequence ID" value="KAA0174233.1"/>
    <property type="molecule type" value="Genomic_DNA"/>
</dbReference>
<keyword evidence="5" id="KW-1185">Reference proteome</keyword>
<evidence type="ECO:0000313" key="1">
    <source>
        <dbReference type="EMBL" id="KAA0154056.1"/>
    </source>
</evidence>
<proteinExistence type="predicted"/>
<dbReference type="EMBL" id="VLTL01000124">
    <property type="protein sequence ID" value="KAA0159697.1"/>
    <property type="molecule type" value="Genomic_DNA"/>
</dbReference>